<dbReference type="EMBL" id="JARQWQ010000002">
    <property type="protein sequence ID" value="KAK2573304.1"/>
    <property type="molecule type" value="Genomic_DNA"/>
</dbReference>
<comment type="subcellular location">
    <subcellularLocation>
        <location evidence="1">Membrane</location>
        <topology evidence="1">Multi-pass membrane protein</topology>
    </subcellularLocation>
</comment>
<evidence type="ECO:0000313" key="6">
    <source>
        <dbReference type="EMBL" id="KAK2573304.1"/>
    </source>
</evidence>
<keyword evidence="7" id="KW-1185">Reference proteome</keyword>
<dbReference type="GO" id="GO:0004930">
    <property type="term" value="F:G protein-coupled receptor activity"/>
    <property type="evidence" value="ECO:0007669"/>
    <property type="project" value="TreeGrafter"/>
</dbReference>
<organism evidence="6 7">
    <name type="scientific">Acropora cervicornis</name>
    <name type="common">Staghorn coral</name>
    <dbReference type="NCBI Taxonomy" id="6130"/>
    <lineage>
        <taxon>Eukaryota</taxon>
        <taxon>Metazoa</taxon>
        <taxon>Cnidaria</taxon>
        <taxon>Anthozoa</taxon>
        <taxon>Hexacorallia</taxon>
        <taxon>Scleractinia</taxon>
        <taxon>Astrocoeniina</taxon>
        <taxon>Acroporidae</taxon>
        <taxon>Acropora</taxon>
    </lineage>
</organism>
<proteinExistence type="predicted"/>
<keyword evidence="4 5" id="KW-0472">Membrane</keyword>
<reference evidence="6" key="1">
    <citation type="journal article" date="2023" name="G3 (Bethesda)">
        <title>Whole genome assembly and annotation of the endangered Caribbean coral Acropora cervicornis.</title>
        <authorList>
            <person name="Selwyn J.D."/>
            <person name="Vollmer S.V."/>
        </authorList>
    </citation>
    <scope>NUCLEOTIDE SEQUENCE</scope>
    <source>
        <strain evidence="6">K2</strain>
    </source>
</reference>
<protein>
    <submittedName>
        <fullName evidence="6">Uncharacterized protein</fullName>
    </submittedName>
</protein>
<dbReference type="Gene3D" id="1.20.1070.10">
    <property type="entry name" value="Rhodopsin 7-helix transmembrane proteins"/>
    <property type="match status" value="1"/>
</dbReference>
<comment type="caution">
    <text evidence="6">The sequence shown here is derived from an EMBL/GenBank/DDBJ whole genome shotgun (WGS) entry which is preliminary data.</text>
</comment>
<evidence type="ECO:0000256" key="1">
    <source>
        <dbReference type="ARBA" id="ARBA00004141"/>
    </source>
</evidence>
<sequence>MSKKCSLFPDKQEYCTAIYAVKQTVSSLELIGSIFIIFIIWLFKKYKYFDQRLIMALGVSALGQSISLMLTDVPQERGHFCRFQAWIITYFENRVLKCHFVCVDRYYHFISWGVPFVVSCLPLIADAYGPAGPW</sequence>
<keyword evidence="3 5" id="KW-1133">Transmembrane helix</keyword>
<dbReference type="GO" id="GO:0005886">
    <property type="term" value="C:plasma membrane"/>
    <property type="evidence" value="ECO:0007669"/>
    <property type="project" value="TreeGrafter"/>
</dbReference>
<dbReference type="AlphaFoldDB" id="A0AAD9VG75"/>
<evidence type="ECO:0000256" key="4">
    <source>
        <dbReference type="ARBA" id="ARBA00023136"/>
    </source>
</evidence>
<name>A0AAD9VG75_ACRCE</name>
<evidence type="ECO:0000313" key="7">
    <source>
        <dbReference type="Proteomes" id="UP001249851"/>
    </source>
</evidence>
<evidence type="ECO:0000256" key="5">
    <source>
        <dbReference type="SAM" id="Phobius"/>
    </source>
</evidence>
<evidence type="ECO:0000256" key="3">
    <source>
        <dbReference type="ARBA" id="ARBA00022989"/>
    </source>
</evidence>
<accession>A0AAD9VG75</accession>
<feature type="transmembrane region" description="Helical" evidence="5">
    <location>
        <begin position="20"/>
        <end position="43"/>
    </location>
</feature>
<dbReference type="PANTHER" id="PTHR23112">
    <property type="entry name" value="G PROTEIN-COUPLED RECEPTOR 157-RELATED"/>
    <property type="match status" value="1"/>
</dbReference>
<dbReference type="GO" id="GO:0007189">
    <property type="term" value="P:adenylate cyclase-activating G protein-coupled receptor signaling pathway"/>
    <property type="evidence" value="ECO:0007669"/>
    <property type="project" value="TreeGrafter"/>
</dbReference>
<gene>
    <name evidence="6" type="ORF">P5673_000947</name>
</gene>
<dbReference type="PANTHER" id="PTHR23112:SF43">
    <property type="entry name" value="CYCLIC AMP RECEPTOR-LIKE PROTEIN A"/>
    <property type="match status" value="1"/>
</dbReference>
<dbReference type="Proteomes" id="UP001249851">
    <property type="component" value="Unassembled WGS sequence"/>
</dbReference>
<keyword evidence="2 5" id="KW-0812">Transmembrane</keyword>
<evidence type="ECO:0000256" key="2">
    <source>
        <dbReference type="ARBA" id="ARBA00022692"/>
    </source>
</evidence>
<reference evidence="6" key="2">
    <citation type="journal article" date="2023" name="Science">
        <title>Genomic signatures of disease resistance in endangered staghorn corals.</title>
        <authorList>
            <person name="Vollmer S.V."/>
            <person name="Selwyn J.D."/>
            <person name="Despard B.A."/>
            <person name="Roesel C.L."/>
        </authorList>
    </citation>
    <scope>NUCLEOTIDE SEQUENCE</scope>
    <source>
        <strain evidence="6">K2</strain>
    </source>
</reference>